<name>A0ABQ5IZS7_9ASTR</name>
<reference evidence="2" key="1">
    <citation type="journal article" date="2022" name="Int. J. Mol. Sci.">
        <title>Draft Genome of Tanacetum Coccineum: Genomic Comparison of Closely Related Tanacetum-Family Plants.</title>
        <authorList>
            <person name="Yamashiro T."/>
            <person name="Shiraishi A."/>
            <person name="Nakayama K."/>
            <person name="Satake H."/>
        </authorList>
    </citation>
    <scope>NUCLEOTIDE SEQUENCE</scope>
</reference>
<organism evidence="2 3">
    <name type="scientific">Tanacetum coccineum</name>
    <dbReference type="NCBI Taxonomy" id="301880"/>
    <lineage>
        <taxon>Eukaryota</taxon>
        <taxon>Viridiplantae</taxon>
        <taxon>Streptophyta</taxon>
        <taxon>Embryophyta</taxon>
        <taxon>Tracheophyta</taxon>
        <taxon>Spermatophyta</taxon>
        <taxon>Magnoliopsida</taxon>
        <taxon>eudicotyledons</taxon>
        <taxon>Gunneridae</taxon>
        <taxon>Pentapetalae</taxon>
        <taxon>asterids</taxon>
        <taxon>campanulids</taxon>
        <taxon>Asterales</taxon>
        <taxon>Asteraceae</taxon>
        <taxon>Asteroideae</taxon>
        <taxon>Anthemideae</taxon>
        <taxon>Anthemidinae</taxon>
        <taxon>Tanacetum</taxon>
    </lineage>
</organism>
<evidence type="ECO:0000313" key="3">
    <source>
        <dbReference type="Proteomes" id="UP001151760"/>
    </source>
</evidence>
<feature type="compositionally biased region" description="Basic and acidic residues" evidence="1">
    <location>
        <begin position="140"/>
        <end position="149"/>
    </location>
</feature>
<feature type="region of interest" description="Disordered" evidence="1">
    <location>
        <begin position="210"/>
        <end position="323"/>
    </location>
</feature>
<reference evidence="2" key="2">
    <citation type="submission" date="2022-01" db="EMBL/GenBank/DDBJ databases">
        <authorList>
            <person name="Yamashiro T."/>
            <person name="Shiraishi A."/>
            <person name="Satake H."/>
            <person name="Nakayama K."/>
        </authorList>
    </citation>
    <scope>NUCLEOTIDE SEQUENCE</scope>
</reference>
<evidence type="ECO:0000313" key="2">
    <source>
        <dbReference type="EMBL" id="GJU05741.1"/>
    </source>
</evidence>
<dbReference type="EMBL" id="BQNB010021373">
    <property type="protein sequence ID" value="GJU05741.1"/>
    <property type="molecule type" value="Genomic_DNA"/>
</dbReference>
<gene>
    <name evidence="2" type="ORF">Tco_1122171</name>
</gene>
<sequence length="644" mass="74126">MPSFPLFFSSSSSLNLSTMDSTQASSSHGFKKIKLTIIPPKQLFIDLTNDDDNFTTPFPTTTSSSPTPPNAPLKMKSRVGRYSGSRVRVYEVLVVNRYCRKRISEKRTKNQAKTDKTEHGMEKRGKDKVKSKPKSTKVKVNPEKSKVKSEAAAPSLTEFELKKILLDKLEKSKLYRATEQNKNLYDTLVISYQLDKDLFYSYGKTYSLKRGREDEDKDEDPPAGSDQGLKKRKTSKDAEPSRGSKSKESKSSSSKGSKPQSKSSSKSAQVEEPVFETADTEMPQDQGDDLGNTEDQPNVEEASKHDWFKKLERPPTHDRDWNAGKQIDLRPHQAWICKMAKAGKPPTTFDELMSTPIDFSAYFLHNLKIENLTQEHLVRLAFNLLKGTCKSCVELEFHFEECYKAVTDKLDWTNPEGHEYPFDLSKPLPLIEDQGHQVVPANYFFNNDLKYPKVGSLSSKYTTSTTKPKAAKYDTIEGIKDMVPSLWSPVKKSKHDVFSTKRIIAVTHVQVMKKYDYGYLEEIIVRREDQSLHKFIEGDFPRHNMHVIEDMLLLLVQKKLSNLERDYLFDLNVALQMVLYDIAFSLEMNYLPKRTWSTLDRKRSRVMIKAIDQQLFERRLMRNLEMFVGGREYGEDFRLLERTI</sequence>
<protein>
    <submittedName>
        <fullName evidence="2">Uncharacterized protein</fullName>
    </submittedName>
</protein>
<comment type="caution">
    <text evidence="2">The sequence shown here is derived from an EMBL/GenBank/DDBJ whole genome shotgun (WGS) entry which is preliminary data.</text>
</comment>
<feature type="compositionally biased region" description="Basic and acidic residues" evidence="1">
    <location>
        <begin position="235"/>
        <end position="250"/>
    </location>
</feature>
<feature type="compositionally biased region" description="Low complexity" evidence="1">
    <location>
        <begin position="251"/>
        <end position="267"/>
    </location>
</feature>
<accession>A0ABQ5IZS7</accession>
<feature type="compositionally biased region" description="Basic and acidic residues" evidence="1">
    <location>
        <begin position="105"/>
        <end position="130"/>
    </location>
</feature>
<feature type="region of interest" description="Disordered" evidence="1">
    <location>
        <begin position="105"/>
        <end position="152"/>
    </location>
</feature>
<feature type="compositionally biased region" description="Low complexity" evidence="1">
    <location>
        <begin position="55"/>
        <end position="65"/>
    </location>
</feature>
<feature type="region of interest" description="Disordered" evidence="1">
    <location>
        <begin position="55"/>
        <end position="76"/>
    </location>
</feature>
<dbReference type="Proteomes" id="UP001151760">
    <property type="component" value="Unassembled WGS sequence"/>
</dbReference>
<keyword evidence="3" id="KW-1185">Reference proteome</keyword>
<evidence type="ECO:0000256" key="1">
    <source>
        <dbReference type="SAM" id="MobiDB-lite"/>
    </source>
</evidence>
<feature type="compositionally biased region" description="Basic and acidic residues" evidence="1">
    <location>
        <begin position="301"/>
        <end position="323"/>
    </location>
</feature>
<proteinExistence type="predicted"/>